<feature type="transmembrane region" description="Helical" evidence="1">
    <location>
        <begin position="132"/>
        <end position="153"/>
    </location>
</feature>
<feature type="transmembrane region" description="Helical" evidence="1">
    <location>
        <begin position="103"/>
        <end position="126"/>
    </location>
</feature>
<dbReference type="AlphaFoldDB" id="A0AA42DQS4"/>
<dbReference type="InterPro" id="IPR010540">
    <property type="entry name" value="CmpB_TMEM229"/>
</dbReference>
<reference evidence="2" key="1">
    <citation type="journal article" date="2023" name="Int. J. Syst. Evol. Microbiol.">
        <title>&lt;i&gt;Holtiella tumoricola&lt;/i&gt; gen. nov. sp. nov., isolated from a human clinical sample.</title>
        <authorList>
            <person name="Allen-Vercoe E."/>
            <person name="Daigneault M.C."/>
            <person name="Vancuren S.J."/>
            <person name="Cochrane K."/>
            <person name="O'Neal L.L."/>
            <person name="Sankaranarayanan K."/>
            <person name="Lawson P.A."/>
        </authorList>
    </citation>
    <scope>NUCLEOTIDE SEQUENCE</scope>
    <source>
        <strain evidence="2">CC70A</strain>
    </source>
</reference>
<dbReference type="Pfam" id="PF06541">
    <property type="entry name" value="ABC_trans_CmpB"/>
    <property type="match status" value="1"/>
</dbReference>
<evidence type="ECO:0000256" key="1">
    <source>
        <dbReference type="SAM" id="Phobius"/>
    </source>
</evidence>
<keyword evidence="1" id="KW-0472">Membrane</keyword>
<accession>A0AA42DQS4</accession>
<organism evidence="2 3">
    <name type="scientific">Holtiella tumoricola</name>
    <dbReference type="NCBI Taxonomy" id="3018743"/>
    <lineage>
        <taxon>Bacteria</taxon>
        <taxon>Bacillati</taxon>
        <taxon>Bacillota</taxon>
        <taxon>Clostridia</taxon>
        <taxon>Lachnospirales</taxon>
        <taxon>Cellulosilyticaceae</taxon>
        <taxon>Holtiella</taxon>
    </lineage>
</organism>
<sequence>MWSYLLFNFLLYSFLGYVIEQFYALFTRKHFKSEGFLYGPFKPMYGFAMTLLVFFKDVLGSNFFIMLVLALIVPTAVEYMSGFLIKSFWGILYWDYSNVRPNFQGLICLPFSIAWMSLCLVGVYALQPLINTFFISTFLLWQLLSWAIIIYFITDFFFTLRRLAVVS</sequence>
<gene>
    <name evidence="2" type="ORF">PBV87_17295</name>
</gene>
<evidence type="ECO:0000313" key="3">
    <source>
        <dbReference type="Proteomes" id="UP001169242"/>
    </source>
</evidence>
<keyword evidence="3" id="KW-1185">Reference proteome</keyword>
<evidence type="ECO:0000313" key="2">
    <source>
        <dbReference type="EMBL" id="MDA3733236.1"/>
    </source>
</evidence>
<feature type="transmembrane region" description="Helical" evidence="1">
    <location>
        <begin position="6"/>
        <end position="26"/>
    </location>
</feature>
<protein>
    <submittedName>
        <fullName evidence="2">ABC transporter permease</fullName>
    </submittedName>
</protein>
<proteinExistence type="predicted"/>
<comment type="caution">
    <text evidence="2">The sequence shown here is derived from an EMBL/GenBank/DDBJ whole genome shotgun (WGS) entry which is preliminary data.</text>
</comment>
<dbReference type="EMBL" id="JAQIFT010000061">
    <property type="protein sequence ID" value="MDA3733236.1"/>
    <property type="molecule type" value="Genomic_DNA"/>
</dbReference>
<dbReference type="RefSeq" id="WP_271013119.1">
    <property type="nucleotide sequence ID" value="NZ_JAQIFT010000061.1"/>
</dbReference>
<name>A0AA42DQS4_9FIRM</name>
<dbReference type="Proteomes" id="UP001169242">
    <property type="component" value="Unassembled WGS sequence"/>
</dbReference>
<keyword evidence="1" id="KW-0812">Transmembrane</keyword>
<keyword evidence="1" id="KW-1133">Transmembrane helix</keyword>